<organism evidence="7 8">
    <name type="scientific">Burkholderia pyrrocinia</name>
    <name type="common">Pseudomonas pyrrocinia</name>
    <dbReference type="NCBI Taxonomy" id="60550"/>
    <lineage>
        <taxon>Bacteria</taxon>
        <taxon>Pseudomonadati</taxon>
        <taxon>Pseudomonadota</taxon>
        <taxon>Betaproteobacteria</taxon>
        <taxon>Burkholderiales</taxon>
        <taxon>Burkholderiaceae</taxon>
        <taxon>Burkholderia</taxon>
        <taxon>Burkholderia cepacia complex</taxon>
    </lineage>
</organism>
<evidence type="ECO:0000259" key="6">
    <source>
        <dbReference type="Pfam" id="PF02770"/>
    </source>
</evidence>
<evidence type="ECO:0000256" key="3">
    <source>
        <dbReference type="ARBA" id="ARBA00022630"/>
    </source>
</evidence>
<dbReference type="InterPro" id="IPR009075">
    <property type="entry name" value="AcylCo_DH/oxidase_C"/>
</dbReference>
<dbReference type="InterPro" id="IPR046373">
    <property type="entry name" value="Acyl-CoA_Oxase/DH_mid-dom_sf"/>
</dbReference>
<dbReference type="Proteomes" id="UP000247755">
    <property type="component" value="Unassembled WGS sequence"/>
</dbReference>
<evidence type="ECO:0000259" key="5">
    <source>
        <dbReference type="Pfam" id="PF00441"/>
    </source>
</evidence>
<comment type="similarity">
    <text evidence="2">Belongs to the acyl-CoA dehydrogenase family.</text>
</comment>
<evidence type="ECO:0000256" key="2">
    <source>
        <dbReference type="ARBA" id="ARBA00009347"/>
    </source>
</evidence>
<dbReference type="InterPro" id="IPR036250">
    <property type="entry name" value="AcylCo_DH-like_C"/>
</dbReference>
<proteinExistence type="inferred from homology"/>
<gene>
    <name evidence="7" type="ORF">NA66_103632</name>
</gene>
<comment type="cofactor">
    <cofactor evidence="1">
        <name>FAD</name>
        <dbReference type="ChEBI" id="CHEBI:57692"/>
    </cofactor>
</comment>
<dbReference type="GO" id="GO:0003995">
    <property type="term" value="F:acyl-CoA dehydrogenase activity"/>
    <property type="evidence" value="ECO:0007669"/>
    <property type="project" value="TreeGrafter"/>
</dbReference>
<sequence>MSQYVQPLRLHPECAALATKLAAHGLHLDQLAARMRAHGTQADQTGHIPDAFWVPDEIHALNLNLVPSAYGGCPEVQSLVSRTAVMAYLGYADAGLALALPGPGLAMPPVVALAHPQQQARFFERFHSPTPRWGAFAITEPDCGSDATAMRTTARKTARGWVLNGTKCFITNGARADYVITFATVNRQLGRFGIRAFCVDSDTPGFCVTRIERMAGLRVSQLAVLTYADCEVPDDALLCRGDERPLDDAFAGAQHAWDYFRPLLSSIMIGTCRRVRDDLAAYFDADGYPRDIHLRAADVNNHLLDIDRQITAAHLLCHHAAWKFDYGVASSMDASITKAYASRVAARITHTALELAGLDGIAAYPSLEQSYRDAKAFDIMEGTGDLQRLMIARALQRASALPWDVASGTSQCPAPSGTSPTF</sequence>
<dbReference type="InterPro" id="IPR006091">
    <property type="entry name" value="Acyl-CoA_Oxase/DH_mid-dom"/>
</dbReference>
<dbReference type="InterPro" id="IPR009100">
    <property type="entry name" value="AcylCoA_DH/oxidase_NM_dom_sf"/>
</dbReference>
<dbReference type="Pfam" id="PF00441">
    <property type="entry name" value="Acyl-CoA_dh_1"/>
    <property type="match status" value="1"/>
</dbReference>
<dbReference type="EMBL" id="QJJY01000036">
    <property type="protein sequence ID" value="PXX23104.1"/>
    <property type="molecule type" value="Genomic_DNA"/>
</dbReference>
<feature type="domain" description="Acyl-CoA dehydrogenase/oxidase C-terminal" evidence="5">
    <location>
        <begin position="253"/>
        <end position="395"/>
    </location>
</feature>
<dbReference type="Gene3D" id="1.20.140.10">
    <property type="entry name" value="Butyryl-CoA Dehydrogenase, subunit A, domain 3"/>
    <property type="match status" value="1"/>
</dbReference>
<accession>A0A318HXB1</accession>
<comment type="caution">
    <text evidence="7">The sequence shown here is derived from an EMBL/GenBank/DDBJ whole genome shotgun (WGS) entry which is preliminary data.</text>
</comment>
<dbReference type="PANTHER" id="PTHR43884:SF12">
    <property type="entry name" value="ISOVALERYL-COA DEHYDROGENASE, MITOCHONDRIAL-RELATED"/>
    <property type="match status" value="1"/>
</dbReference>
<dbReference type="Gene3D" id="2.40.110.10">
    <property type="entry name" value="Butyryl-CoA Dehydrogenase, subunit A, domain 2"/>
    <property type="match status" value="1"/>
</dbReference>
<protein>
    <submittedName>
        <fullName evidence="7">Acyl-CoA dehydrogenase</fullName>
    </submittedName>
</protein>
<evidence type="ECO:0000313" key="8">
    <source>
        <dbReference type="Proteomes" id="UP000247755"/>
    </source>
</evidence>
<evidence type="ECO:0000313" key="7">
    <source>
        <dbReference type="EMBL" id="PXX23104.1"/>
    </source>
</evidence>
<dbReference type="Pfam" id="PF02770">
    <property type="entry name" value="Acyl-CoA_dh_M"/>
    <property type="match status" value="1"/>
</dbReference>
<dbReference type="SUPFAM" id="SSF47203">
    <property type="entry name" value="Acyl-CoA dehydrogenase C-terminal domain-like"/>
    <property type="match status" value="1"/>
</dbReference>
<dbReference type="PANTHER" id="PTHR43884">
    <property type="entry name" value="ACYL-COA DEHYDROGENASE"/>
    <property type="match status" value="1"/>
</dbReference>
<dbReference type="InterPro" id="IPR037069">
    <property type="entry name" value="AcylCoA_DH/ox_N_sf"/>
</dbReference>
<keyword evidence="4" id="KW-0274">FAD</keyword>
<name>A0A318HXB1_BURPY</name>
<dbReference type="RefSeq" id="WP_072445057.1">
    <property type="nucleotide sequence ID" value="NZ_QJJY01000036.1"/>
</dbReference>
<keyword evidence="3" id="KW-0285">Flavoprotein</keyword>
<reference evidence="7 8" key="1">
    <citation type="submission" date="2018-05" db="EMBL/GenBank/DDBJ databases">
        <title>Comparative genomics of bacterial root endophytes of switchgrass collected from native prairies over two seasons.</title>
        <authorList>
            <person name="Tang Y."/>
        </authorList>
    </citation>
    <scope>NUCLEOTIDE SEQUENCE [LARGE SCALE GENOMIC DNA]</scope>
    <source>
        <strain evidence="7 8">NFIX32</strain>
    </source>
</reference>
<evidence type="ECO:0000256" key="4">
    <source>
        <dbReference type="ARBA" id="ARBA00022827"/>
    </source>
</evidence>
<dbReference type="AlphaFoldDB" id="A0A318HXB1"/>
<dbReference type="Gene3D" id="1.10.540.10">
    <property type="entry name" value="Acyl-CoA dehydrogenase/oxidase, N-terminal domain"/>
    <property type="match status" value="1"/>
</dbReference>
<dbReference type="GO" id="GO:0050660">
    <property type="term" value="F:flavin adenine dinucleotide binding"/>
    <property type="evidence" value="ECO:0007669"/>
    <property type="project" value="InterPro"/>
</dbReference>
<dbReference type="SUPFAM" id="SSF56645">
    <property type="entry name" value="Acyl-CoA dehydrogenase NM domain-like"/>
    <property type="match status" value="1"/>
</dbReference>
<evidence type="ECO:0000256" key="1">
    <source>
        <dbReference type="ARBA" id="ARBA00001974"/>
    </source>
</evidence>
<feature type="domain" description="Acyl-CoA oxidase/dehydrogenase middle" evidence="6">
    <location>
        <begin position="135"/>
        <end position="229"/>
    </location>
</feature>